<accession>D9QCH1</accession>
<dbReference type="KEGG" id="cpq:CPC231_09110"/>
<reference evidence="1 2" key="2">
    <citation type="journal article" date="2011" name="PLoS ONE">
        <title>Evidence for reductive genome evolution and lateral acquisition of virulence functions in two Corynebacterium pseudotuberculosis strains.</title>
        <authorList>
            <person name="Ruiz J.C."/>
            <person name="D'Afonseca V."/>
            <person name="Silva A."/>
            <person name="Ali A."/>
            <person name="Pinto A.C."/>
            <person name="Santos A.R."/>
            <person name="Rocha A.A."/>
            <person name="Lopes D.O."/>
            <person name="Dorella F.A."/>
            <person name="Pacheco L.G."/>
            <person name="Costa M.P."/>
            <person name="Turk M.Z."/>
            <person name="Seyffert N."/>
            <person name="Moraes P.M."/>
            <person name="Soares S.C."/>
            <person name="Almeida S.S."/>
            <person name="Castro T.L."/>
            <person name="Abreu V.A."/>
            <person name="Trost E."/>
            <person name="Baumbach J."/>
            <person name="Tauch A."/>
            <person name="Schneider M.P."/>
            <person name="McCulloch J."/>
            <person name="Cerdeira L.T."/>
            <person name="Ramos R.T."/>
            <person name="Zerlotini A."/>
            <person name="Dominitini A."/>
            <person name="Resende D.M."/>
            <person name="Coser E.M."/>
            <person name="Oliveira L.M."/>
            <person name="Pedrosa A.L."/>
            <person name="Vieira C.U."/>
            <person name="Guimaraes C.T."/>
            <person name="Bartholomeu D.C."/>
            <person name="Oliveira D.M."/>
            <person name="Santos F.R."/>
            <person name="Rabelo E.M."/>
            <person name="Lobo F.P."/>
            <person name="Franco G.R."/>
            <person name="Costa A.F."/>
            <person name="Castro I.M."/>
            <person name="Dias S.R."/>
            <person name="Ferro J.A."/>
            <person name="Ortega J.M."/>
            <person name="Paiva L.V."/>
            <person name="Goulart L.R."/>
            <person name="Almeida J.F."/>
            <person name="Ferro M.I."/>
            <person name="Carneiro N.P."/>
            <person name="Falcao P.R."/>
            <person name="Grynberg P."/>
            <person name="Teixeira S.M."/>
            <person name="Brommonschenkel S."/>
            <person name="Oliveira S.C."/>
            <person name="Meyer R."/>
            <person name="Moore R.J."/>
            <person name="Miyoshi A."/>
            <person name="Oliveira G.C."/>
            <person name="Azevedo V."/>
        </authorList>
    </citation>
    <scope>NUCLEOTIDE SEQUENCE [LARGE SCALE GENOMIC DNA]</scope>
    <source>
        <strain evidence="1 2">C231</strain>
    </source>
</reference>
<dbReference type="OrthoDB" id="9896513at2"/>
<dbReference type="AlphaFoldDB" id="D9QCH1"/>
<protein>
    <submittedName>
        <fullName evidence="1">Uncharacterized protein</fullName>
    </submittedName>
</protein>
<name>D9QCH1_CORP2</name>
<gene>
    <name evidence="1" type="ORF">CPC231_09110</name>
</gene>
<proteinExistence type="predicted"/>
<organism evidence="1 2">
    <name type="scientific">Corynebacterium pseudotuberculosis (strain C231)</name>
    <dbReference type="NCBI Taxonomy" id="681645"/>
    <lineage>
        <taxon>Bacteria</taxon>
        <taxon>Bacillati</taxon>
        <taxon>Actinomycetota</taxon>
        <taxon>Actinomycetes</taxon>
        <taxon>Mycobacteriales</taxon>
        <taxon>Corynebacteriaceae</taxon>
        <taxon>Corynebacterium</taxon>
    </lineage>
</organism>
<dbReference type="HOGENOM" id="CLU_2878277_0_0_11"/>
<evidence type="ECO:0000313" key="1">
    <source>
        <dbReference type="EMBL" id="ADL11247.1"/>
    </source>
</evidence>
<evidence type="ECO:0000313" key="2">
    <source>
        <dbReference type="Proteomes" id="UP000000276"/>
    </source>
</evidence>
<sequence length="63" mass="7397">MPIYAIRLTYPYGLEHTPDNRDRRTLLLIPTIRYPHICRVSCPKESLLAPSIQRLITFKNKTT</sequence>
<dbReference type="Proteomes" id="UP000000276">
    <property type="component" value="Chromosome"/>
</dbReference>
<dbReference type="STRING" id="681645.CpC231_1791"/>
<dbReference type="EMBL" id="CP001829">
    <property type="protein sequence ID" value="ADL11247.1"/>
    <property type="molecule type" value="Genomic_DNA"/>
</dbReference>
<keyword evidence="2" id="KW-1185">Reference proteome</keyword>
<reference evidence="1 2" key="1">
    <citation type="journal article" date="2011" name="J. Bacteriol.">
        <title>Complete genome sequence of Corynebacterium pseudotuberculosis I19, a strain isolated from a cow in Israel with bovine mastitis.</title>
        <authorList>
            <consortium name="Consortium: Rede Paraense de Genomica e Proteomica (RPGP)"/>
            <person name="Silva A."/>
            <person name="Schneider M.P."/>
            <person name="Cerdeira L."/>
            <person name="Barbosa M.S."/>
            <person name="Ramos R.T."/>
            <person name="Carneiro A.R."/>
            <person name="Santos R."/>
            <person name="Lima M."/>
            <person name="D'Afonseca V."/>
            <person name="Almeida S.S."/>
            <person name="Santos A.R."/>
            <person name="Soares S.C."/>
            <person name="Pinto A.C."/>
            <person name="Ali A."/>
            <person name="Dorella F.A."/>
            <person name="Rocha F."/>
            <person name="de Abreu V.A."/>
            <person name="Trost E."/>
            <person name="Tauch A."/>
            <person name="Shpigel N."/>
            <person name="Miyoshi A."/>
            <person name="Azevedo V."/>
        </authorList>
    </citation>
    <scope>NUCLEOTIDE SEQUENCE [LARGE SCALE GENOMIC DNA]</scope>
    <source>
        <strain evidence="1 2">C231</strain>
    </source>
</reference>